<dbReference type="GO" id="GO:0004359">
    <property type="term" value="F:glutaminase activity"/>
    <property type="evidence" value="ECO:0007669"/>
    <property type="project" value="UniProtKB-UniRule"/>
</dbReference>
<dbReference type="Pfam" id="PF07685">
    <property type="entry name" value="GATase_3"/>
    <property type="match status" value="1"/>
</dbReference>
<dbReference type="GO" id="GO:0016740">
    <property type="term" value="F:transferase activity"/>
    <property type="evidence" value="ECO:0007669"/>
    <property type="project" value="UniProtKB-KW"/>
</dbReference>
<dbReference type="EC" id="6.3.5.13" evidence="2"/>
<dbReference type="EC" id="3.5.1.2" evidence="2"/>
<sequence>MKLNICHLYPDYMNIYGDNGNIICLTQRCEWRGIQAKLDQVTIGQKINPDKHDIYFFGGGQDQQQIAVSSDLKETNGILLKKAAHENAVIFSVCGGYQLLGHYYQPEKGKALFGVGLLDVITVAGNKRMIGNIVIEVDKGILSTTNCELSTKMVGFENHSGKTFLGKGVKPLGKVLTGYGNNSNDKTEGAFAGTVFGCYLHGSVLPKNPHFADLLISKALQRRYGQIKLKTLDDTIEWQAHNSAIARTRSRT</sequence>
<dbReference type="EMBL" id="MFCA01000001">
    <property type="protein sequence ID" value="OGE03293.1"/>
    <property type="molecule type" value="Genomic_DNA"/>
</dbReference>
<gene>
    <name evidence="2" type="primary">gatD</name>
    <name evidence="4" type="ORF">A2196_06070</name>
</gene>
<dbReference type="GO" id="GO:0071555">
    <property type="term" value="P:cell wall organization"/>
    <property type="evidence" value="ECO:0007669"/>
    <property type="project" value="UniProtKB-KW"/>
</dbReference>
<dbReference type="GO" id="GO:0009252">
    <property type="term" value="P:peptidoglycan biosynthetic process"/>
    <property type="evidence" value="ECO:0007669"/>
    <property type="project" value="UniProtKB-UniRule"/>
</dbReference>
<name>A0A1F5HGN0_9BACT</name>
<feature type="binding site" evidence="2">
    <location>
        <position position="128"/>
    </location>
    <ligand>
        <name>substrate</name>
    </ligand>
</feature>
<evidence type="ECO:0000313" key="5">
    <source>
        <dbReference type="Proteomes" id="UP000176751"/>
    </source>
</evidence>
<comment type="subunit">
    <text evidence="2">Forms a heterodimer with MurT.</text>
</comment>
<dbReference type="CDD" id="cd01750">
    <property type="entry name" value="GATase1_CobQ"/>
    <property type="match status" value="1"/>
</dbReference>
<comment type="caution">
    <text evidence="4">The sequence shown here is derived from an EMBL/GenBank/DDBJ whole genome shotgun (WGS) entry which is preliminary data.</text>
</comment>
<accession>A0A1F5HGN0</accession>
<dbReference type="SUPFAM" id="SSF52317">
    <property type="entry name" value="Class I glutamine amidotransferase-like"/>
    <property type="match status" value="1"/>
</dbReference>
<dbReference type="AlphaFoldDB" id="A0A1F5HGN0"/>
<comment type="catalytic activity">
    <reaction evidence="2">
        <text>L-glutamine + H2O = L-glutamate + NH4(+)</text>
        <dbReference type="Rhea" id="RHEA:15889"/>
        <dbReference type="ChEBI" id="CHEBI:15377"/>
        <dbReference type="ChEBI" id="CHEBI:28938"/>
        <dbReference type="ChEBI" id="CHEBI:29985"/>
        <dbReference type="ChEBI" id="CHEBI:58359"/>
        <dbReference type="EC" id="3.5.1.2"/>
    </reaction>
</comment>
<comment type="similarity">
    <text evidence="2">Belongs to the CobB/CobQ family. GatD subfamily.</text>
</comment>
<keyword evidence="2" id="KW-0573">Peptidoglycan synthesis</keyword>
<dbReference type="InterPro" id="IPR029062">
    <property type="entry name" value="Class_I_gatase-like"/>
</dbReference>
<dbReference type="PANTHER" id="PTHR21343:SF9">
    <property type="entry name" value="LIPID II ISOGLUTAMINYL SYNTHASE (GLUTAMINE-HYDROLYZING) SUBUNIT GATD"/>
    <property type="match status" value="1"/>
</dbReference>
<comment type="function">
    <text evidence="2">The lipid II isoglutaminyl synthase complex catalyzes the formation of alpha-D-isoglutamine in the cell wall lipid II stem peptide. The GatD subunit catalyzes the hydrolysis of glutamine to glutamate and ammonia. The resulting ammonia molecule is channeled to the active site of MurT.</text>
</comment>
<dbReference type="STRING" id="1797737.A2196_06070"/>
<keyword evidence="2" id="KW-0961">Cell wall biogenesis/degradation</keyword>
<dbReference type="InterPro" id="IPR033949">
    <property type="entry name" value="CobQ_GATase1"/>
</dbReference>
<organism evidence="4 5">
    <name type="scientific">Candidatus Curtissbacteria bacterium RIFOXYA1_FULL_41_14</name>
    <dbReference type="NCBI Taxonomy" id="1797737"/>
    <lineage>
        <taxon>Bacteria</taxon>
        <taxon>Candidatus Curtissiibacteriota</taxon>
    </lineage>
</organism>
<keyword evidence="4" id="KW-0808">Transferase</keyword>
<dbReference type="HAMAP" id="MF_02213">
    <property type="entry name" value="Lipid_II_synth_GatD"/>
    <property type="match status" value="1"/>
</dbReference>
<protein>
    <recommendedName>
        <fullName evidence="2">Lipid II isoglutaminyl synthase (glutamine-hydrolyzing) subunit GatD</fullName>
        <ecNumber evidence="2">6.3.5.13</ecNumber>
    </recommendedName>
    <alternativeName>
        <fullName evidence="2">Lipid II isoglutaminyl synthase glutaminase subunit</fullName>
        <ecNumber evidence="2">3.5.1.2</ecNumber>
    </alternativeName>
</protein>
<dbReference type="GO" id="GO:0140282">
    <property type="term" value="F:carbon-nitrogen ligase activity on lipid II"/>
    <property type="evidence" value="ECO:0007669"/>
    <property type="project" value="UniProtKB-UniRule"/>
</dbReference>
<dbReference type="PROSITE" id="PS51274">
    <property type="entry name" value="GATASE_COBBQ"/>
    <property type="match status" value="1"/>
</dbReference>
<evidence type="ECO:0000259" key="3">
    <source>
        <dbReference type="Pfam" id="PF07685"/>
    </source>
</evidence>
<feature type="active site" evidence="2">
    <location>
        <position position="201"/>
    </location>
</feature>
<evidence type="ECO:0000313" key="4">
    <source>
        <dbReference type="EMBL" id="OGE03293.1"/>
    </source>
</evidence>
<keyword evidence="2" id="KW-0436">Ligase</keyword>
<feature type="domain" description="CobB/CobQ-like glutamine amidotransferase" evidence="3">
    <location>
        <begin position="4"/>
        <end position="208"/>
    </location>
</feature>
<dbReference type="GO" id="GO:0009236">
    <property type="term" value="P:cobalamin biosynthetic process"/>
    <property type="evidence" value="ECO:0007669"/>
    <property type="project" value="InterPro"/>
</dbReference>
<evidence type="ECO:0000256" key="2">
    <source>
        <dbReference type="HAMAP-Rule" id="MF_02213"/>
    </source>
</evidence>
<evidence type="ECO:0000256" key="1">
    <source>
        <dbReference type="ARBA" id="ARBA00022962"/>
    </source>
</evidence>
<dbReference type="InterPro" id="IPR043702">
    <property type="entry name" value="Lipid_II_synth_GatD"/>
</dbReference>
<keyword evidence="2" id="KW-0133">Cell shape</keyword>
<reference evidence="4 5" key="1">
    <citation type="journal article" date="2016" name="Nat. Commun.">
        <title>Thousands of microbial genomes shed light on interconnected biogeochemical processes in an aquifer system.</title>
        <authorList>
            <person name="Anantharaman K."/>
            <person name="Brown C.T."/>
            <person name="Hug L.A."/>
            <person name="Sharon I."/>
            <person name="Castelle C.J."/>
            <person name="Probst A.J."/>
            <person name="Thomas B.C."/>
            <person name="Singh A."/>
            <person name="Wilkins M.J."/>
            <person name="Karaoz U."/>
            <person name="Brodie E.L."/>
            <person name="Williams K.H."/>
            <person name="Hubbard S.S."/>
            <person name="Banfield J.F."/>
        </authorList>
    </citation>
    <scope>NUCLEOTIDE SEQUENCE [LARGE SCALE GENOMIC DNA]</scope>
</reference>
<dbReference type="Proteomes" id="UP000176751">
    <property type="component" value="Unassembled WGS sequence"/>
</dbReference>
<comment type="pathway">
    <text evidence="2">Cell wall biogenesis; peptidoglycan biosynthesis.</text>
</comment>
<proteinExistence type="inferred from homology"/>
<dbReference type="GO" id="GO:0008360">
    <property type="term" value="P:regulation of cell shape"/>
    <property type="evidence" value="ECO:0007669"/>
    <property type="project" value="UniProtKB-KW"/>
</dbReference>
<keyword evidence="2" id="KW-0378">Hydrolase</keyword>
<keyword evidence="1 2" id="KW-0315">Glutamine amidotransferase</keyword>
<feature type="active site" description="Nucleophile" evidence="2">
    <location>
        <position position="94"/>
    </location>
</feature>
<dbReference type="InterPro" id="IPR011698">
    <property type="entry name" value="GATase_3"/>
</dbReference>
<dbReference type="PANTHER" id="PTHR21343">
    <property type="entry name" value="DETHIOBIOTIN SYNTHETASE"/>
    <property type="match status" value="1"/>
</dbReference>
<dbReference type="UniPathway" id="UPA00219"/>
<comment type="catalytic activity">
    <reaction evidence="2">
        <text>beta-D-GlcNAc-(1-&gt;4)-Mur2Ac(oyl-L-Ala-gamma-D-Glu-L-Lys-D-Ala-D-Ala)-di-trans,octa-cis-undecaprenyl diphosphate + L-glutamine + ATP + H2O = beta-D-GlcNAc-(1-&gt;4)-Mur2Ac(oyl-L-Ala-D-isoglutaminyl-L-Lys-D-Ala-D-Ala)-di-trans,octa-cis-undecaprenyl diphosphate + L-glutamate + ADP + phosphate + H(+)</text>
        <dbReference type="Rhea" id="RHEA:57928"/>
        <dbReference type="ChEBI" id="CHEBI:15377"/>
        <dbReference type="ChEBI" id="CHEBI:15378"/>
        <dbReference type="ChEBI" id="CHEBI:29985"/>
        <dbReference type="ChEBI" id="CHEBI:30616"/>
        <dbReference type="ChEBI" id="CHEBI:43474"/>
        <dbReference type="ChEBI" id="CHEBI:58359"/>
        <dbReference type="ChEBI" id="CHEBI:60033"/>
        <dbReference type="ChEBI" id="CHEBI:62233"/>
        <dbReference type="ChEBI" id="CHEBI:456216"/>
        <dbReference type="EC" id="6.3.5.13"/>
    </reaction>
</comment>